<proteinExistence type="predicted"/>
<sequence length="155" mass="17041">MAAKVVLYMVHGGCVGRLLRRFLRRRVHDKTFTRSSSTVLMVKHISVTCTHTLRYSSPYRLSALSHLRSSCLRIDPSFTTPLSYPSSLPSPSPLIIIPHHHAHTSTSISTNPNTNTRDPIPQTKNMPETYGNYIQDGGRRGAVSGQGGQGQSGSK</sequence>
<feature type="compositionally biased region" description="Gly residues" evidence="1">
    <location>
        <begin position="144"/>
        <end position="155"/>
    </location>
</feature>
<dbReference type="Proteomes" id="UP000800040">
    <property type="component" value="Unassembled WGS sequence"/>
</dbReference>
<name>A0A6A5KES4_9PLEO</name>
<keyword evidence="3" id="KW-1185">Reference proteome</keyword>
<dbReference type="AlphaFoldDB" id="A0A6A5KES4"/>
<organism evidence="2 3">
    <name type="scientific">Decorospora gaudefroyi</name>
    <dbReference type="NCBI Taxonomy" id="184978"/>
    <lineage>
        <taxon>Eukaryota</taxon>
        <taxon>Fungi</taxon>
        <taxon>Dikarya</taxon>
        <taxon>Ascomycota</taxon>
        <taxon>Pezizomycotina</taxon>
        <taxon>Dothideomycetes</taxon>
        <taxon>Pleosporomycetidae</taxon>
        <taxon>Pleosporales</taxon>
        <taxon>Pleosporineae</taxon>
        <taxon>Pleosporaceae</taxon>
        <taxon>Decorospora</taxon>
    </lineage>
</organism>
<protein>
    <submittedName>
        <fullName evidence="2">Uncharacterized protein</fullName>
    </submittedName>
</protein>
<dbReference type="EMBL" id="ML975297">
    <property type="protein sequence ID" value="KAF1834749.1"/>
    <property type="molecule type" value="Genomic_DNA"/>
</dbReference>
<evidence type="ECO:0000256" key="1">
    <source>
        <dbReference type="SAM" id="MobiDB-lite"/>
    </source>
</evidence>
<reference evidence="2" key="1">
    <citation type="submission" date="2020-01" db="EMBL/GenBank/DDBJ databases">
        <authorList>
            <consortium name="DOE Joint Genome Institute"/>
            <person name="Haridas S."/>
            <person name="Albert R."/>
            <person name="Binder M."/>
            <person name="Bloem J."/>
            <person name="Labutti K."/>
            <person name="Salamov A."/>
            <person name="Andreopoulos B."/>
            <person name="Baker S.E."/>
            <person name="Barry K."/>
            <person name="Bills G."/>
            <person name="Bluhm B.H."/>
            <person name="Cannon C."/>
            <person name="Castanera R."/>
            <person name="Culley D.E."/>
            <person name="Daum C."/>
            <person name="Ezra D."/>
            <person name="Gonzalez J.B."/>
            <person name="Henrissat B."/>
            <person name="Kuo A."/>
            <person name="Liang C."/>
            <person name="Lipzen A."/>
            <person name="Lutzoni F."/>
            <person name="Magnuson J."/>
            <person name="Mondo S."/>
            <person name="Nolan M."/>
            <person name="Ohm R."/>
            <person name="Pangilinan J."/>
            <person name="Park H.-J."/>
            <person name="Ramirez L."/>
            <person name="Alfaro M."/>
            <person name="Sun H."/>
            <person name="Tritt A."/>
            <person name="Yoshinaga Y."/>
            <person name="Zwiers L.-H."/>
            <person name="Turgeon B.G."/>
            <person name="Goodwin S.B."/>
            <person name="Spatafora J.W."/>
            <person name="Crous P.W."/>
            <person name="Grigoriev I.V."/>
        </authorList>
    </citation>
    <scope>NUCLEOTIDE SEQUENCE</scope>
    <source>
        <strain evidence="2">P77</strain>
    </source>
</reference>
<accession>A0A6A5KES4</accession>
<evidence type="ECO:0000313" key="2">
    <source>
        <dbReference type="EMBL" id="KAF1834749.1"/>
    </source>
</evidence>
<feature type="region of interest" description="Disordered" evidence="1">
    <location>
        <begin position="103"/>
        <end position="155"/>
    </location>
</feature>
<evidence type="ECO:0000313" key="3">
    <source>
        <dbReference type="Proteomes" id="UP000800040"/>
    </source>
</evidence>
<gene>
    <name evidence="2" type="ORF">BDW02DRAFT_321568</name>
</gene>
<feature type="compositionally biased region" description="Low complexity" evidence="1">
    <location>
        <begin position="104"/>
        <end position="116"/>
    </location>
</feature>